<dbReference type="Proteomes" id="UP001196338">
    <property type="component" value="Unassembled WGS sequence"/>
</dbReference>
<reference evidence="3" key="5">
    <citation type="submission" date="2023-08" db="EMBL/GenBank/DDBJ databases">
        <title>Vibrio cholerae Outbreaks in Tanzania Exemplify Founder Flush: Simultaneous Increases in Population Size and Genetic Diversity.</title>
        <authorList>
            <person name="Debes A.K."/>
            <person name="Mohammed A."/>
            <person name="Maseke I."/>
            <person name="Almeida M."/>
            <person name="Li S."/>
            <person name="Matimba H."/>
            <person name="Joachim A."/>
            <person name="Mizinduko M."/>
            <person name="Nyanga S."/>
            <person name="Kelly M."/>
            <person name="Kachwamba Y."/>
            <person name="Schaffer A.M."/>
            <person name="Nyanga A.S."/>
            <person name="Mghamba J."/>
            <person name="Mosha F.S."/>
            <person name="Sack D.A."/>
            <person name="Stine O.C."/>
        </authorList>
    </citation>
    <scope>NUCLEOTIDE SEQUENCE</scope>
    <source>
        <strain evidence="3">TDS0091212</strain>
    </source>
</reference>
<dbReference type="Gene3D" id="1.10.30.50">
    <property type="match status" value="1"/>
</dbReference>
<evidence type="ECO:0000313" key="4">
    <source>
        <dbReference type="EMBL" id="MVD25472.1"/>
    </source>
</evidence>
<reference evidence="4 5" key="3">
    <citation type="submission" date="2018-09" db="EMBL/GenBank/DDBJ databases">
        <title>Genomic epidemiology reveals two lineages of Vibrio cholerae that can cause global cholera epidemics despite absence of cholera toxin gene.</title>
        <authorList>
            <person name="Wang H."/>
            <person name="Zen W."/>
            <person name="Yu H."/>
            <person name="Zhang W."/>
            <person name="Pan J."/>
            <person name="Yang C."/>
            <person name="Cui Y."/>
        </authorList>
    </citation>
    <scope>NUCLEOTIDE SEQUENCE [LARGE SCALE GENOMIC DNA]</scope>
    <source>
        <strain evidence="4 5">00-1_S85</strain>
    </source>
</reference>
<keyword evidence="3" id="KW-0540">Nuclease</keyword>
<accession>A0A086SLP6</accession>
<dbReference type="EMBL" id="QZRB01000047">
    <property type="protein sequence ID" value="MVD25472.1"/>
    <property type="molecule type" value="Genomic_DNA"/>
</dbReference>
<dbReference type="EMBL" id="KF680548">
    <property type="protein sequence ID" value="AHC32083.1"/>
    <property type="molecule type" value="Genomic_DNA"/>
</dbReference>
<evidence type="ECO:0000313" key="5">
    <source>
        <dbReference type="Proteomes" id="UP000471242"/>
    </source>
</evidence>
<gene>
    <name evidence="4" type="ORF">D6U24_19300</name>
    <name evidence="3" type="ORF">KIN13_18175</name>
</gene>
<organism evidence="2">
    <name type="scientific">Vibrio cholerae</name>
    <dbReference type="NCBI Taxonomy" id="666"/>
    <lineage>
        <taxon>Bacteria</taxon>
        <taxon>Pseudomonadati</taxon>
        <taxon>Pseudomonadota</taxon>
        <taxon>Gammaproteobacteria</taxon>
        <taxon>Vibrionales</taxon>
        <taxon>Vibrionaceae</taxon>
        <taxon>Vibrio</taxon>
    </lineage>
</organism>
<dbReference type="KEGG" id="vcq:EN18_00245"/>
<dbReference type="PATRIC" id="fig|666.1969.peg.3667"/>
<dbReference type="GO" id="GO:0004519">
    <property type="term" value="F:endonuclease activity"/>
    <property type="evidence" value="ECO:0007669"/>
    <property type="project" value="UniProtKB-KW"/>
</dbReference>
<dbReference type="AlphaFoldDB" id="A0A086SLP6"/>
<dbReference type="Proteomes" id="UP000471242">
    <property type="component" value="Unassembled WGS sequence"/>
</dbReference>
<dbReference type="InterPro" id="IPR002711">
    <property type="entry name" value="HNH"/>
</dbReference>
<name>A0A086SLP6_VIBCL</name>
<dbReference type="CDD" id="cd00085">
    <property type="entry name" value="HNHc"/>
    <property type="match status" value="1"/>
</dbReference>
<dbReference type="RefSeq" id="WP_000254617.1">
    <property type="nucleotide sequence ID" value="NZ_AP018677.1"/>
</dbReference>
<dbReference type="GO" id="GO:0003676">
    <property type="term" value="F:nucleic acid binding"/>
    <property type="evidence" value="ECO:0007669"/>
    <property type="project" value="InterPro"/>
</dbReference>
<sequence>MVSRHIPERLKKKIYQEANMTCPNCGERDVSTFEIHHIQPFVDVKKHEERNLILLCSNCHSKATVGELTEIEVLRLKVGLISSSSGQSKETMPSNVITLDSVKNHGVIANQVTLNNSPAKVVLLPAVGSIASSLKHQNYIKYLIDKYHAYKIVEVGKSNMKYPVFYNALKRKFGAKWDMVPIDRFLELSTYIQDRIEKTVLGKKLKAQGKKSYSTFEEYLAKNCS</sequence>
<keyword evidence="3" id="KW-0378">Hydrolase</keyword>
<dbReference type="OMA" id="NCHGRIT"/>
<evidence type="ECO:0000313" key="3">
    <source>
        <dbReference type="EMBL" id="MBS7675341.1"/>
    </source>
</evidence>
<reference evidence="2" key="2">
    <citation type="journal article" date="2014" name="Infect. Genet. Evol.">
        <title>The purifying trend in the chromosomal integron in Vibrio cholerae strains during the seventh pandemic.</title>
        <authorList>
            <person name="Zhang C."/>
            <person name="Pang B."/>
            <person name="Zhou Z."/>
            <person name="Wang H."/>
            <person name="Zhou H."/>
            <person name="Lu X."/>
            <person name="Du P."/>
            <person name="Zhang L."/>
            <person name="Li J."/>
            <person name="Cui Z."/>
            <person name="Chen C."/>
            <person name="Stokes H.W."/>
            <person name="Kan B."/>
        </authorList>
    </citation>
    <scope>NUCLEOTIDE SEQUENCE</scope>
    <source>
        <strain evidence="2">JX20062026</strain>
    </source>
</reference>
<keyword evidence="3" id="KW-0255">Endonuclease</keyword>
<evidence type="ECO:0000259" key="1">
    <source>
        <dbReference type="SMART" id="SM00507"/>
    </source>
</evidence>
<reference evidence="2" key="1">
    <citation type="submission" date="2013-09" db="EMBL/GenBank/DDBJ databases">
        <authorList>
            <person name="Zhang C.C."/>
            <person name="Pang B."/>
            <person name="Zhou Z.M."/>
        </authorList>
    </citation>
    <scope>NUCLEOTIDE SEQUENCE</scope>
    <source>
        <strain evidence="2">JX20062026</strain>
    </source>
</reference>
<dbReference type="SMART" id="SM00507">
    <property type="entry name" value="HNHc"/>
    <property type="match status" value="1"/>
</dbReference>
<dbReference type="EMBL" id="JAHBND010000708">
    <property type="protein sequence ID" value="MBS7675341.1"/>
    <property type="molecule type" value="Genomic_DNA"/>
</dbReference>
<reference evidence="3" key="4">
    <citation type="submission" date="2021-05" db="EMBL/GenBank/DDBJ databases">
        <authorList>
            <person name="Stine C."/>
        </authorList>
    </citation>
    <scope>NUCLEOTIDE SEQUENCE</scope>
    <source>
        <strain evidence="3">TDS0091212</strain>
    </source>
</reference>
<dbReference type="InterPro" id="IPR003615">
    <property type="entry name" value="HNH_nuc"/>
</dbReference>
<dbReference type="GO" id="GO:0008270">
    <property type="term" value="F:zinc ion binding"/>
    <property type="evidence" value="ECO:0007669"/>
    <property type="project" value="InterPro"/>
</dbReference>
<evidence type="ECO:0000313" key="2">
    <source>
        <dbReference type="EMBL" id="AHC32083.1"/>
    </source>
</evidence>
<protein>
    <submittedName>
        <fullName evidence="3">HNH endonuclease</fullName>
    </submittedName>
</protein>
<feature type="domain" description="HNH nuclease" evidence="1">
    <location>
        <begin position="9"/>
        <end position="61"/>
    </location>
</feature>
<dbReference type="Pfam" id="PF01844">
    <property type="entry name" value="HNH"/>
    <property type="match status" value="1"/>
</dbReference>
<proteinExistence type="predicted"/>